<feature type="transmembrane region" description="Helical" evidence="1">
    <location>
        <begin position="161"/>
        <end position="182"/>
    </location>
</feature>
<dbReference type="AlphaFoldDB" id="A0A1J0VPI7"/>
<feature type="transmembrane region" description="Helical" evidence="1">
    <location>
        <begin position="122"/>
        <end position="141"/>
    </location>
</feature>
<sequence length="458" mass="49363">MSSEGTHRGPGAAATVKRRRGAIVDAMRARLWPVPLAGVLVAILAGIFLPALDSRLNGHLPESVTEHLFGGGADAAREVLGTIATSLITVTSLTFSLTLVTMQLASSQYSPRLLRSFSSDRFVQRTLTLFLATFAYSLTVLRRVRSGRLDGVEFVPQISVTVAYVLAMGSVLGLVVFLGHLVRQIRIETMLDQVASESIGSAHHLLERAETADQPVDPLAMPPQRTGIEACSSGYLVEVDEEVLLAAAVEADAVLSIRCRVGDPVVARTVVAYCWPAEAVALSSEAIDQLGDKVSRALNCGAERTAAQDIGYGLRQLTDVVIRALSPGINDPSTAIHAINSATVVLCELTRYRLGPETRYDSDGTARLHVARPDFPELLDLVCAQPRRYGAHDPAVLGSLLSMLKALSSVTRSPVDRQAIGDQLARIEQICRRQDFDTVERDHLSLLTQAVEQSLQES</sequence>
<dbReference type="Proteomes" id="UP000183810">
    <property type="component" value="Chromosome"/>
</dbReference>
<feature type="transmembrane region" description="Helical" evidence="1">
    <location>
        <begin position="79"/>
        <end position="101"/>
    </location>
</feature>
<dbReference type="RefSeq" id="WP_071927114.1">
    <property type="nucleotide sequence ID" value="NZ_CP018082.1"/>
</dbReference>
<organism evidence="2 3">
    <name type="scientific">Nocardia mangyaensis</name>
    <dbReference type="NCBI Taxonomy" id="2213200"/>
    <lineage>
        <taxon>Bacteria</taxon>
        <taxon>Bacillati</taxon>
        <taxon>Actinomycetota</taxon>
        <taxon>Actinomycetes</taxon>
        <taxon>Mycobacteriales</taxon>
        <taxon>Nocardiaceae</taxon>
        <taxon>Nocardia</taxon>
    </lineage>
</organism>
<keyword evidence="1" id="KW-1133">Transmembrane helix</keyword>
<keyword evidence="1" id="KW-0472">Membrane</keyword>
<evidence type="ECO:0008006" key="4">
    <source>
        <dbReference type="Google" id="ProtNLM"/>
    </source>
</evidence>
<protein>
    <recommendedName>
        <fullName evidence="4">DUF2254 domain-containing protein</fullName>
    </recommendedName>
</protein>
<dbReference type="EMBL" id="CP018082">
    <property type="protein sequence ID" value="APE33934.1"/>
    <property type="molecule type" value="Genomic_DNA"/>
</dbReference>
<dbReference type="KEGG" id="nsl:BOX37_08100"/>
<keyword evidence="3" id="KW-1185">Reference proteome</keyword>
<feature type="transmembrane region" description="Helical" evidence="1">
    <location>
        <begin position="29"/>
        <end position="52"/>
    </location>
</feature>
<gene>
    <name evidence="2" type="ORF">BOX37_08100</name>
</gene>
<reference evidence="2" key="1">
    <citation type="submission" date="2016-11" db="EMBL/GenBank/DDBJ databases">
        <authorList>
            <person name="Jaros S."/>
            <person name="Januszkiewicz K."/>
            <person name="Wedrychowicz H."/>
        </authorList>
    </citation>
    <scope>NUCLEOTIDE SEQUENCE [LARGE SCALE GENOMIC DNA]</scope>
    <source>
        <strain evidence="2">Y48</strain>
    </source>
</reference>
<name>A0A1J0VPI7_9NOCA</name>
<evidence type="ECO:0000256" key="1">
    <source>
        <dbReference type="SAM" id="Phobius"/>
    </source>
</evidence>
<evidence type="ECO:0000313" key="3">
    <source>
        <dbReference type="Proteomes" id="UP000183810"/>
    </source>
</evidence>
<accession>A0A1J0VPI7</accession>
<proteinExistence type="predicted"/>
<dbReference type="InterPro" id="IPR018723">
    <property type="entry name" value="DUF2254_membrane"/>
</dbReference>
<keyword evidence="1" id="KW-0812">Transmembrane</keyword>
<evidence type="ECO:0000313" key="2">
    <source>
        <dbReference type="EMBL" id="APE33934.1"/>
    </source>
</evidence>
<dbReference type="Pfam" id="PF10011">
    <property type="entry name" value="DUF2254"/>
    <property type="match status" value="1"/>
</dbReference>